<protein>
    <recommendedName>
        <fullName evidence="4">Amidase domain-containing protein</fullName>
    </recommendedName>
</protein>
<evidence type="ECO:0000256" key="1">
    <source>
        <dbReference type="ARBA" id="ARBA00009199"/>
    </source>
</evidence>
<evidence type="ECO:0000256" key="3">
    <source>
        <dbReference type="PIRSR" id="PIRSR001221-1"/>
    </source>
</evidence>
<dbReference type="EMBL" id="JASWJB010000125">
    <property type="protein sequence ID" value="KAK2595670.1"/>
    <property type="molecule type" value="Genomic_DNA"/>
</dbReference>
<dbReference type="Gene3D" id="3.90.1300.10">
    <property type="entry name" value="Amidase signature (AS) domain"/>
    <property type="match status" value="1"/>
</dbReference>
<organism evidence="5 6">
    <name type="scientific">Conoideocrella luteorostrata</name>
    <dbReference type="NCBI Taxonomy" id="1105319"/>
    <lineage>
        <taxon>Eukaryota</taxon>
        <taxon>Fungi</taxon>
        <taxon>Dikarya</taxon>
        <taxon>Ascomycota</taxon>
        <taxon>Pezizomycotina</taxon>
        <taxon>Sordariomycetes</taxon>
        <taxon>Hypocreomycetidae</taxon>
        <taxon>Hypocreales</taxon>
        <taxon>Clavicipitaceae</taxon>
        <taxon>Conoideocrella</taxon>
    </lineage>
</organism>
<reference evidence="5" key="1">
    <citation type="submission" date="2023-06" db="EMBL/GenBank/DDBJ databases">
        <title>Conoideocrella luteorostrata (Hypocreales: Clavicipitaceae), a potential biocontrol fungus for elongate hemlock scale in United States Christmas tree production areas.</title>
        <authorList>
            <person name="Barrett H."/>
            <person name="Lovett B."/>
            <person name="Macias A.M."/>
            <person name="Stajich J.E."/>
            <person name="Kasson M.T."/>
        </authorList>
    </citation>
    <scope>NUCLEOTIDE SEQUENCE</scope>
    <source>
        <strain evidence="5">ARSEF 14590</strain>
    </source>
</reference>
<evidence type="ECO:0000256" key="2">
    <source>
        <dbReference type="ARBA" id="ARBA00022801"/>
    </source>
</evidence>
<evidence type="ECO:0000313" key="5">
    <source>
        <dbReference type="EMBL" id="KAK2595670.1"/>
    </source>
</evidence>
<evidence type="ECO:0000259" key="4">
    <source>
        <dbReference type="Pfam" id="PF01425"/>
    </source>
</evidence>
<dbReference type="InterPro" id="IPR023631">
    <property type="entry name" value="Amidase_dom"/>
</dbReference>
<comment type="similarity">
    <text evidence="1">Belongs to the amidase family.</text>
</comment>
<feature type="active site" description="Charge relay system" evidence="3">
    <location>
        <position position="205"/>
    </location>
</feature>
<name>A0AAJ0CM92_9HYPO</name>
<accession>A0AAJ0CM92</accession>
<sequence length="546" mass="59584">MSWEEAARAAQQSVIDSIPSHWRIAPEIQSAKPTNVSRVIEDKGLLNAKQLEITSKDGTDIVQLIRDGVYTAVDVADAFCARAALAHQLTNCLMRFFPEEALAEAARLDKAFKETGKLVGPLHGLPISIKDTYHVKGKASTLGYVALKDNIVDDDAVVVQLLRKAGAIIHCKTTMPQAGMALETSSNLWGQTVNPFNTSFGGGGSSGGDGVLIAMRGAVAAPMTDIGGSIRSPAAFNGLYAIRPTADRMPKTGMHSWNPSQMSIRVSCGPGTHSMRDLKHITPVLNGANFPYDVSSVPVPWRHVPPLTGKLTFGLLAYDGVVTPHPPVLRALKETAEKLEAAGHEVIEFKLPFSAWDIKQSTFNLYFQTGAAEQKELMKSTGEPILPVFKHYLDTFNVRALAATECLQLNRELVANKLLFRQAWDSTAQSSSTKTPIHALLCPVAPSLSIPHDFPIWWGYTSLFNYLDYPSTVLPCRKMKVDPALDAKNPAFVPNEGFAGFDKVNWEMYDVKGFADSPITIQVVARPFQDEELMEISEVVDNIINA</sequence>
<feature type="active site" description="Acyl-ester intermediate" evidence="3">
    <location>
        <position position="229"/>
    </location>
</feature>
<evidence type="ECO:0000313" key="6">
    <source>
        <dbReference type="Proteomes" id="UP001251528"/>
    </source>
</evidence>
<dbReference type="PANTHER" id="PTHR46072">
    <property type="entry name" value="AMIDASE-RELATED-RELATED"/>
    <property type="match status" value="1"/>
</dbReference>
<feature type="active site" description="Charge relay system" evidence="3">
    <location>
        <position position="130"/>
    </location>
</feature>
<dbReference type="GO" id="GO:0016787">
    <property type="term" value="F:hydrolase activity"/>
    <property type="evidence" value="ECO:0007669"/>
    <property type="project" value="UniProtKB-KW"/>
</dbReference>
<dbReference type="InterPro" id="IPR036928">
    <property type="entry name" value="AS_sf"/>
</dbReference>
<dbReference type="SUPFAM" id="SSF75304">
    <property type="entry name" value="Amidase signature (AS) enzymes"/>
    <property type="match status" value="1"/>
</dbReference>
<comment type="caution">
    <text evidence="5">The sequence shown here is derived from an EMBL/GenBank/DDBJ whole genome shotgun (WGS) entry which is preliminary data.</text>
</comment>
<feature type="domain" description="Amidase" evidence="4">
    <location>
        <begin position="75"/>
        <end position="533"/>
    </location>
</feature>
<dbReference type="Proteomes" id="UP001251528">
    <property type="component" value="Unassembled WGS sequence"/>
</dbReference>
<gene>
    <name evidence="5" type="ORF">QQS21_006643</name>
</gene>
<dbReference type="Pfam" id="PF01425">
    <property type="entry name" value="Amidase"/>
    <property type="match status" value="1"/>
</dbReference>
<dbReference type="PIRSF" id="PIRSF001221">
    <property type="entry name" value="Amidase_fungi"/>
    <property type="match status" value="1"/>
</dbReference>
<proteinExistence type="inferred from homology"/>
<dbReference type="AlphaFoldDB" id="A0AAJ0CM92"/>
<keyword evidence="6" id="KW-1185">Reference proteome</keyword>
<keyword evidence="2" id="KW-0378">Hydrolase</keyword>